<sequence>MNKEQPWWVNVVCAVAVLGFVGVVWQGVIWAQDIPAYSVPTPAMTMQALIDDFPIIAGRCALTLRDAAAGLVVSTVLAMVLAVLVSRWTVLTRPITGYALIIRTLPIVGVAPLVTLVAGRGVMATVICVVIVTVFTLFVAILESMRALPPAVTDLSVLYDTGFVRKTAYAWVPAAVGGIVMGLRISGPMAIVAAILAEWLSGHDGIGSLMTTAQANREVTMLWAATVAAAVVGLIAYMMPGALVGLARRFGFVMEVSAG</sequence>
<evidence type="ECO:0000256" key="2">
    <source>
        <dbReference type="ARBA" id="ARBA00022448"/>
    </source>
</evidence>
<dbReference type="GO" id="GO:0055085">
    <property type="term" value="P:transmembrane transport"/>
    <property type="evidence" value="ECO:0007669"/>
    <property type="project" value="InterPro"/>
</dbReference>
<feature type="domain" description="ABC transmembrane type-1" evidence="8">
    <location>
        <begin position="60"/>
        <end position="244"/>
    </location>
</feature>
<keyword evidence="6 7" id="KW-0472">Membrane</keyword>
<evidence type="ECO:0000313" key="10">
    <source>
        <dbReference type="Proteomes" id="UP000003558"/>
    </source>
</evidence>
<dbReference type="InterPro" id="IPR000515">
    <property type="entry name" value="MetI-like"/>
</dbReference>
<gene>
    <name evidence="9" type="ORF">GOALK_029_00190</name>
</gene>
<evidence type="ECO:0000256" key="7">
    <source>
        <dbReference type="RuleBase" id="RU363032"/>
    </source>
</evidence>
<dbReference type="SUPFAM" id="SSF161098">
    <property type="entry name" value="MetI-like"/>
    <property type="match status" value="1"/>
</dbReference>
<proteinExistence type="inferred from homology"/>
<dbReference type="InterPro" id="IPR035906">
    <property type="entry name" value="MetI-like_sf"/>
</dbReference>
<protein>
    <submittedName>
        <fullName evidence="9">Putative ABC transporter permease protein</fullName>
    </submittedName>
</protein>
<name>F9VRX5_9ACTN</name>
<dbReference type="eggNOG" id="COG0600">
    <property type="taxonomic scope" value="Bacteria"/>
</dbReference>
<evidence type="ECO:0000256" key="5">
    <source>
        <dbReference type="ARBA" id="ARBA00022989"/>
    </source>
</evidence>
<feature type="transmembrane region" description="Helical" evidence="7">
    <location>
        <begin position="97"/>
        <end position="116"/>
    </location>
</feature>
<dbReference type="Gene3D" id="1.10.3720.10">
    <property type="entry name" value="MetI-like"/>
    <property type="match status" value="1"/>
</dbReference>
<dbReference type="Proteomes" id="UP000003558">
    <property type="component" value="Unassembled WGS sequence"/>
</dbReference>
<feature type="transmembrane region" description="Helical" evidence="7">
    <location>
        <begin position="7"/>
        <end position="31"/>
    </location>
</feature>
<dbReference type="AlphaFoldDB" id="F9VRX5"/>
<dbReference type="RefSeq" id="WP_006357532.1">
    <property type="nucleotide sequence ID" value="NZ_BACI01000029.1"/>
</dbReference>
<comment type="subcellular location">
    <subcellularLocation>
        <location evidence="1 7">Cell membrane</location>
        <topology evidence="1 7">Multi-pass membrane protein</topology>
    </subcellularLocation>
</comment>
<evidence type="ECO:0000256" key="3">
    <source>
        <dbReference type="ARBA" id="ARBA00022475"/>
    </source>
</evidence>
<evidence type="ECO:0000256" key="1">
    <source>
        <dbReference type="ARBA" id="ARBA00004651"/>
    </source>
</evidence>
<evidence type="ECO:0000259" key="8">
    <source>
        <dbReference type="PROSITE" id="PS50928"/>
    </source>
</evidence>
<reference evidence="9 10" key="1">
    <citation type="submission" date="2011-05" db="EMBL/GenBank/DDBJ databases">
        <title>Whole genome shotgun sequence of Gordonia alkanivorans NBRC 16433.</title>
        <authorList>
            <person name="Hosoyama A."/>
            <person name="Nakamura S."/>
            <person name="Takarada H."/>
            <person name="Tsuchikane K."/>
            <person name="Yamazaki S."/>
            <person name="Fujita N."/>
        </authorList>
    </citation>
    <scope>NUCLEOTIDE SEQUENCE [LARGE SCALE GENOMIC DNA]</scope>
    <source>
        <strain evidence="9 10">NBRC 16433</strain>
    </source>
</reference>
<dbReference type="EMBL" id="BACI01000029">
    <property type="protein sequence ID" value="GAA11364.1"/>
    <property type="molecule type" value="Genomic_DNA"/>
</dbReference>
<feature type="transmembrane region" description="Helical" evidence="7">
    <location>
        <begin position="122"/>
        <end position="142"/>
    </location>
</feature>
<feature type="transmembrane region" description="Helical" evidence="7">
    <location>
        <begin position="168"/>
        <end position="201"/>
    </location>
</feature>
<comment type="similarity">
    <text evidence="7">Belongs to the binding-protein-dependent transport system permease family.</text>
</comment>
<dbReference type="STRING" id="1027371.GOALK_029_00190"/>
<dbReference type="PANTHER" id="PTHR30151:SF41">
    <property type="entry name" value="ABC TRANSPORTER PERMEASE PROTEIN"/>
    <property type="match status" value="1"/>
</dbReference>
<dbReference type="Pfam" id="PF00528">
    <property type="entry name" value="BPD_transp_1"/>
    <property type="match status" value="1"/>
</dbReference>
<keyword evidence="3" id="KW-1003">Cell membrane</keyword>
<dbReference type="PANTHER" id="PTHR30151">
    <property type="entry name" value="ALKANE SULFONATE ABC TRANSPORTER-RELATED, MEMBRANE SUBUNIT"/>
    <property type="match status" value="1"/>
</dbReference>
<feature type="transmembrane region" description="Helical" evidence="7">
    <location>
        <begin position="67"/>
        <end position="85"/>
    </location>
</feature>
<dbReference type="PROSITE" id="PS50928">
    <property type="entry name" value="ABC_TM1"/>
    <property type="match status" value="1"/>
</dbReference>
<organism evidence="9 10">
    <name type="scientific">Gordonia alkanivorans NBRC 16433</name>
    <dbReference type="NCBI Taxonomy" id="1027371"/>
    <lineage>
        <taxon>Bacteria</taxon>
        <taxon>Bacillati</taxon>
        <taxon>Actinomycetota</taxon>
        <taxon>Actinomycetes</taxon>
        <taxon>Mycobacteriales</taxon>
        <taxon>Gordoniaceae</taxon>
        <taxon>Gordonia</taxon>
    </lineage>
</organism>
<evidence type="ECO:0000256" key="4">
    <source>
        <dbReference type="ARBA" id="ARBA00022692"/>
    </source>
</evidence>
<comment type="caution">
    <text evidence="9">The sequence shown here is derived from an EMBL/GenBank/DDBJ whole genome shotgun (WGS) entry which is preliminary data.</text>
</comment>
<accession>F9VRX5</accession>
<evidence type="ECO:0000313" key="9">
    <source>
        <dbReference type="EMBL" id="GAA11364.1"/>
    </source>
</evidence>
<keyword evidence="5 7" id="KW-1133">Transmembrane helix</keyword>
<dbReference type="GO" id="GO:0005886">
    <property type="term" value="C:plasma membrane"/>
    <property type="evidence" value="ECO:0007669"/>
    <property type="project" value="UniProtKB-SubCell"/>
</dbReference>
<evidence type="ECO:0000256" key="6">
    <source>
        <dbReference type="ARBA" id="ARBA00023136"/>
    </source>
</evidence>
<feature type="transmembrane region" description="Helical" evidence="7">
    <location>
        <begin position="221"/>
        <end position="247"/>
    </location>
</feature>
<keyword evidence="4 7" id="KW-0812">Transmembrane</keyword>
<keyword evidence="2 7" id="KW-0813">Transport</keyword>